<reference evidence="2" key="1">
    <citation type="journal article" date="2009" name="Genome Res.">
        <title>Comparative genomic analyses of the human fungal pathogens Coccidioides and their relatives.</title>
        <authorList>
            <person name="Sharpton T.J."/>
            <person name="Stajich J.E."/>
            <person name="Rounsley S.D."/>
            <person name="Gardner M.J."/>
            <person name="Wortman J.R."/>
            <person name="Jordar V.S."/>
            <person name="Maiti R."/>
            <person name="Kodira C.D."/>
            <person name="Neafsey D.E."/>
            <person name="Zeng Q."/>
            <person name="Hung C.-Y."/>
            <person name="McMahan C."/>
            <person name="Muszewska A."/>
            <person name="Grynberg M."/>
            <person name="Mandel M.A."/>
            <person name="Kellner E.M."/>
            <person name="Barker B.M."/>
            <person name="Galgiani J.N."/>
            <person name="Orbach M.J."/>
            <person name="Kirkland T.N."/>
            <person name="Cole G.T."/>
            <person name="Henn M.R."/>
            <person name="Birren B.W."/>
            <person name="Taylor J.W."/>
        </authorList>
    </citation>
    <scope>NUCLEOTIDE SEQUENCE [LARGE SCALE GENOMIC DNA]</scope>
    <source>
        <strain evidence="2">UAMH 1704</strain>
    </source>
</reference>
<dbReference type="eggNOG" id="ENOG502RAKZ">
    <property type="taxonomic scope" value="Eukaryota"/>
</dbReference>
<dbReference type="AlphaFoldDB" id="C4JMA2"/>
<dbReference type="EMBL" id="CH476616">
    <property type="protein sequence ID" value="EEP79114.1"/>
    <property type="molecule type" value="Genomic_DNA"/>
</dbReference>
<dbReference type="InParanoid" id="C4JMA2"/>
<dbReference type="OrthoDB" id="4194525at2759"/>
<dbReference type="GeneID" id="8444742"/>
<dbReference type="KEGG" id="ure:UREG_03960"/>
<evidence type="ECO:0000313" key="1">
    <source>
        <dbReference type="EMBL" id="EEP79114.1"/>
    </source>
</evidence>
<dbReference type="VEuPathDB" id="FungiDB:UREG_03960"/>
<sequence length="669" mass="75876">MATSPVKGHREMPLAVIPFSASKDILKTQLSITAAFHQHGWYQHMALESTCIKINDYLRNRLYLSSIMPNPAWEQRSFPEGNDIRYIDVARAVEDFERMMCHTDLEPTQKEFLTRGLECCRRWLNDPEKPSTATVKSLKNFLKHTAYLPRICHLEFQPLKCVCKGLRILADACTEEFPHDFSIYEEFGDAFDVLTNLLRCEICFPAEHFNEIDPATGRQYDWSYIASILKNYPFLPLPAWFVRQARIQKTPSPLTETQTSLVVSLKGASNALRLDFNAIAWQIIKYNIYMEIPRGPKQALRTGNWEQLARNILQAHQTLKPLAHLEQEKHKNLRYAACAIGRAVKCAESRWFDALRSSEDYVLSNEALELSWRLAESGDPRSNRDLRSEPLLDLTMYGKTKTTQIGENLLTTVQRDDGDGVREPSNIISLAVARMLGQEPRIPAPVGGEPQLRLRAPINIEPIPGYILEAGRRISCDRALPSYAGRSDQELEAQGIARIPHRGLASTLTFDGFFHVSMGRHTVLPSATEVVEEILRAFKEDDDETICRHGFHINARGYEPLYNSARVLSIAPVLRGIFEYGRPDPNAGPIARLRNDLRLVDLTLTLYTLIETDDLEELLGPATVDFQIVFCHAGEDEETLNRVGLTRHPKLGLIGLYGYFNMPLEAESS</sequence>
<dbReference type="OMA" id="TGRQYDW"/>
<protein>
    <submittedName>
        <fullName evidence="1">Uncharacterized protein</fullName>
    </submittedName>
</protein>
<proteinExistence type="predicted"/>
<gene>
    <name evidence="1" type="ORF">UREG_03960</name>
</gene>
<organism evidence="1 2">
    <name type="scientific">Uncinocarpus reesii (strain UAMH 1704)</name>
    <dbReference type="NCBI Taxonomy" id="336963"/>
    <lineage>
        <taxon>Eukaryota</taxon>
        <taxon>Fungi</taxon>
        <taxon>Dikarya</taxon>
        <taxon>Ascomycota</taxon>
        <taxon>Pezizomycotina</taxon>
        <taxon>Eurotiomycetes</taxon>
        <taxon>Eurotiomycetidae</taxon>
        <taxon>Onygenales</taxon>
        <taxon>Onygenaceae</taxon>
        <taxon>Uncinocarpus</taxon>
    </lineage>
</organism>
<dbReference type="Proteomes" id="UP000002058">
    <property type="component" value="Unassembled WGS sequence"/>
</dbReference>
<accession>C4JMA2</accession>
<dbReference type="HOGENOM" id="CLU_457819_0_0_1"/>
<name>C4JMA2_UNCRE</name>
<keyword evidence="2" id="KW-1185">Reference proteome</keyword>
<evidence type="ECO:0000313" key="2">
    <source>
        <dbReference type="Proteomes" id="UP000002058"/>
    </source>
</evidence>
<dbReference type="RefSeq" id="XP_002544443.1">
    <property type="nucleotide sequence ID" value="XM_002544397.1"/>
</dbReference>